<protein>
    <recommendedName>
        <fullName evidence="3">Transposase</fullName>
    </recommendedName>
</protein>
<dbReference type="RefSeq" id="WP_310899480.1">
    <property type="nucleotide sequence ID" value="NZ_JAMQOS010000001.1"/>
</dbReference>
<evidence type="ECO:0000313" key="1">
    <source>
        <dbReference type="EMBL" id="MDS0281646.1"/>
    </source>
</evidence>
<proteinExistence type="predicted"/>
<comment type="caution">
    <text evidence="1">The sequence shown here is derived from an EMBL/GenBank/DDBJ whole genome shotgun (WGS) entry which is preliminary data.</text>
</comment>
<accession>A0ABU2FN91</accession>
<sequence>MREPDPKPFDPVVSPLFVNAIHEELRRYDGERMGEERACPNCGSGASRKNGYQNERKTVARLVTADGPEQVGVEVQQYQCTDCGRSFQGDLSELFYEGCAYAKPVVDLCRFHAADQSASGCERTLRRQYGLLVTRETIARYHDRFDEPPEPYTIDIGGYDYSLPFLSFLFSPDDDGDPHFVIQRSTAIW</sequence>
<dbReference type="EMBL" id="JAMQOS010000001">
    <property type="protein sequence ID" value="MDS0281646.1"/>
    <property type="molecule type" value="Genomic_DNA"/>
</dbReference>
<name>A0ABU2FN91_9EURY</name>
<gene>
    <name evidence="1" type="ORF">NDI86_05880</name>
</gene>
<keyword evidence="2" id="KW-1185">Reference proteome</keyword>
<reference evidence="1 2" key="1">
    <citation type="submission" date="2022-06" db="EMBL/GenBank/DDBJ databases">
        <title>Halomicroarcula sp. a new haloarchaeum isolate from saline soil.</title>
        <authorList>
            <person name="Strakova D."/>
            <person name="Galisteo C."/>
            <person name="Sanchez-Porro C."/>
            <person name="Ventosa A."/>
        </authorList>
    </citation>
    <scope>NUCLEOTIDE SEQUENCE [LARGE SCALE GENOMIC DNA]</scope>
    <source>
        <strain evidence="1 2">S3CR25-11</strain>
    </source>
</reference>
<dbReference type="Proteomes" id="UP001268864">
    <property type="component" value="Unassembled WGS sequence"/>
</dbReference>
<evidence type="ECO:0008006" key="3">
    <source>
        <dbReference type="Google" id="ProtNLM"/>
    </source>
</evidence>
<evidence type="ECO:0000313" key="2">
    <source>
        <dbReference type="Proteomes" id="UP001268864"/>
    </source>
</evidence>
<organism evidence="1 2">
    <name type="scientific">Haloarcula onubensis</name>
    <dbReference type="NCBI Taxonomy" id="2950539"/>
    <lineage>
        <taxon>Archaea</taxon>
        <taxon>Methanobacteriati</taxon>
        <taxon>Methanobacteriota</taxon>
        <taxon>Stenosarchaea group</taxon>
        <taxon>Halobacteria</taxon>
        <taxon>Halobacteriales</taxon>
        <taxon>Haloarculaceae</taxon>
        <taxon>Haloarcula</taxon>
    </lineage>
</organism>